<evidence type="ECO:0000313" key="2">
    <source>
        <dbReference type="Proteomes" id="UP000321039"/>
    </source>
</evidence>
<dbReference type="AlphaFoldDB" id="A0A5C9A5R7"/>
<dbReference type="EMBL" id="VRZA01000001">
    <property type="protein sequence ID" value="TXS96036.1"/>
    <property type="molecule type" value="Genomic_DNA"/>
</dbReference>
<name>A0A5C9A5R7_9GAMM</name>
<protein>
    <submittedName>
        <fullName evidence="1">Uncharacterized protein</fullName>
    </submittedName>
</protein>
<proteinExistence type="predicted"/>
<dbReference type="RefSeq" id="WP_148066306.1">
    <property type="nucleotide sequence ID" value="NZ_VRZA01000001.1"/>
</dbReference>
<reference evidence="1 2" key="1">
    <citation type="submission" date="2019-08" db="EMBL/GenBank/DDBJ databases">
        <title>Parahaliea maris sp. nov., isolated from the surface seawater.</title>
        <authorList>
            <person name="Liu Y."/>
        </authorList>
    </citation>
    <scope>NUCLEOTIDE SEQUENCE [LARGE SCALE GENOMIC DNA]</scope>
    <source>
        <strain evidence="1 2">HSLHS9</strain>
    </source>
</reference>
<sequence length="290" mass="32226">MNMTQVVQEYAYLQAGIDHCRARGKPVPSHVTDRANFLYNKAASVLTPQEASMALRAVDALKAQYTQHAVARDAQREAAANHYYRDDLAKSMTGLTADQVVAAKDGQKYAVKGSRFQPEQARVRVESILKKAGHKLNYDQFLAHVDAVDDAKRHGRDPAKYLTEKFGKKASQMGDLIEGFNNSGISEVMALTKGRTTPDHMTAPTKSEVLRSQLADAWVNDAVKSPNSREKLVERYHPSYLEDTGRSGDIARAMLQHEQAMEADVSNYEGPTYDIDPEYKDEFTAAQEGT</sequence>
<dbReference type="Proteomes" id="UP000321039">
    <property type="component" value="Unassembled WGS sequence"/>
</dbReference>
<organism evidence="1 2">
    <name type="scientific">Parahaliea maris</name>
    <dbReference type="NCBI Taxonomy" id="2716870"/>
    <lineage>
        <taxon>Bacteria</taxon>
        <taxon>Pseudomonadati</taxon>
        <taxon>Pseudomonadota</taxon>
        <taxon>Gammaproteobacteria</taxon>
        <taxon>Cellvibrionales</taxon>
        <taxon>Halieaceae</taxon>
        <taxon>Parahaliea</taxon>
    </lineage>
</organism>
<keyword evidence="2" id="KW-1185">Reference proteome</keyword>
<comment type="caution">
    <text evidence="1">The sequence shown here is derived from an EMBL/GenBank/DDBJ whole genome shotgun (WGS) entry which is preliminary data.</text>
</comment>
<evidence type="ECO:0000313" key="1">
    <source>
        <dbReference type="EMBL" id="TXS96036.1"/>
    </source>
</evidence>
<accession>A0A5C9A5R7</accession>
<gene>
    <name evidence="1" type="ORF">FV139_00575</name>
</gene>